<accession>A0AAV3UKM0</accession>
<name>A0AAV3UKM0_9EURY</name>
<dbReference type="GeneID" id="68614652"/>
<comment type="caution">
    <text evidence="2">The sequence shown here is derived from an EMBL/GenBank/DDBJ whole genome shotgun (WGS) entry which is preliminary data.</text>
</comment>
<dbReference type="Pfam" id="PF26222">
    <property type="entry name" value="DUF8048"/>
    <property type="match status" value="1"/>
</dbReference>
<protein>
    <recommendedName>
        <fullName evidence="1">DUF8048 domain-containing protein</fullName>
    </recommendedName>
</protein>
<dbReference type="RefSeq" id="WP_227774490.1">
    <property type="nucleotide sequence ID" value="NZ_BAABKX010000015.1"/>
</dbReference>
<gene>
    <name evidence="2" type="ORF">GCM10025751_34850</name>
</gene>
<evidence type="ECO:0000313" key="3">
    <source>
        <dbReference type="Proteomes" id="UP001501729"/>
    </source>
</evidence>
<reference evidence="2 3" key="1">
    <citation type="journal article" date="2019" name="Int. J. Syst. Evol. Microbiol.">
        <title>The Global Catalogue of Microorganisms (GCM) 10K type strain sequencing project: providing services to taxonomists for standard genome sequencing and annotation.</title>
        <authorList>
            <consortium name="The Broad Institute Genomics Platform"/>
            <consortium name="The Broad Institute Genome Sequencing Center for Infectious Disease"/>
            <person name="Wu L."/>
            <person name="Ma J."/>
        </authorList>
    </citation>
    <scope>NUCLEOTIDE SEQUENCE [LARGE SCALE GENOMIC DNA]</scope>
    <source>
        <strain evidence="2 3">JCM 17504</strain>
    </source>
</reference>
<dbReference type="Proteomes" id="UP001501729">
    <property type="component" value="Unassembled WGS sequence"/>
</dbReference>
<dbReference type="EMBL" id="BAABKX010000015">
    <property type="protein sequence ID" value="GAA5055351.1"/>
    <property type="molecule type" value="Genomic_DNA"/>
</dbReference>
<dbReference type="InterPro" id="IPR058361">
    <property type="entry name" value="DUF8048"/>
</dbReference>
<proteinExistence type="predicted"/>
<keyword evidence="3" id="KW-1185">Reference proteome</keyword>
<dbReference type="AlphaFoldDB" id="A0AAV3UKM0"/>
<evidence type="ECO:0000259" key="1">
    <source>
        <dbReference type="Pfam" id="PF26222"/>
    </source>
</evidence>
<feature type="domain" description="DUF8048" evidence="1">
    <location>
        <begin position="5"/>
        <end position="106"/>
    </location>
</feature>
<organism evidence="2 3">
    <name type="scientific">Haladaptatus pallidirubidus</name>
    <dbReference type="NCBI Taxonomy" id="1008152"/>
    <lineage>
        <taxon>Archaea</taxon>
        <taxon>Methanobacteriati</taxon>
        <taxon>Methanobacteriota</taxon>
        <taxon>Stenosarchaea group</taxon>
        <taxon>Halobacteria</taxon>
        <taxon>Halobacteriales</taxon>
        <taxon>Haladaptataceae</taxon>
        <taxon>Haladaptatus</taxon>
    </lineage>
</organism>
<evidence type="ECO:0000313" key="2">
    <source>
        <dbReference type="EMBL" id="GAA5055351.1"/>
    </source>
</evidence>
<sequence length="123" mass="13380">MVDVPIPADSITDVANRHGVSDDDLTEAVAIYDDLIDGADAIHAHYVSQNNENVSPIVAEDGLVELIFVDSNYWTRMAERLDISKSAGEAAKEVHADYARRLGADECFPPAMRSSCRLTSFPG</sequence>